<evidence type="ECO:0000313" key="3">
    <source>
        <dbReference type="Proteomes" id="UP000570361"/>
    </source>
</evidence>
<keyword evidence="3" id="KW-1185">Reference proteome</keyword>
<sequence>MSKYDKLYEYLKQPVVIELYFDEINSIIGGNGLPESAFVPGSGFWRNEIHGHENNSPQVSAWYQAGYDVDQVNYEERMVKFRLNPNRVSAKKQEA</sequence>
<dbReference type="Proteomes" id="UP000570361">
    <property type="component" value="Unassembled WGS sequence"/>
</dbReference>
<evidence type="ECO:0000313" key="2">
    <source>
        <dbReference type="EMBL" id="MBB3109113.1"/>
    </source>
</evidence>
<reference evidence="2 3" key="1">
    <citation type="submission" date="2020-08" db="EMBL/GenBank/DDBJ databases">
        <title>Genomic Encyclopedia of Type Strains, Phase III (KMG-III): the genomes of soil and plant-associated and newly described type strains.</title>
        <authorList>
            <person name="Whitman W."/>
        </authorList>
    </citation>
    <scope>NUCLEOTIDE SEQUENCE [LARGE SCALE GENOMIC DNA]</scope>
    <source>
        <strain evidence="2 3">CECT 5862</strain>
    </source>
</reference>
<dbReference type="EMBL" id="JACHXK010000002">
    <property type="protein sequence ID" value="MBB3109113.1"/>
    <property type="molecule type" value="Genomic_DNA"/>
</dbReference>
<dbReference type="Pfam" id="PF24698">
    <property type="entry name" value="DUF7662"/>
    <property type="match status" value="1"/>
</dbReference>
<gene>
    <name evidence="2" type="ORF">FHS18_001165</name>
</gene>
<name>A0A7W5AUP5_9BACL</name>
<organism evidence="2 3">
    <name type="scientific">Paenibacillus phyllosphaerae</name>
    <dbReference type="NCBI Taxonomy" id="274593"/>
    <lineage>
        <taxon>Bacteria</taxon>
        <taxon>Bacillati</taxon>
        <taxon>Bacillota</taxon>
        <taxon>Bacilli</taxon>
        <taxon>Bacillales</taxon>
        <taxon>Paenibacillaceae</taxon>
        <taxon>Paenibacillus</taxon>
    </lineage>
</organism>
<protein>
    <recommendedName>
        <fullName evidence="1">DUF7662 domain-containing protein</fullName>
    </recommendedName>
</protein>
<evidence type="ECO:0000259" key="1">
    <source>
        <dbReference type="Pfam" id="PF24698"/>
    </source>
</evidence>
<dbReference type="InterPro" id="IPR056079">
    <property type="entry name" value="DUF7662"/>
</dbReference>
<dbReference type="AlphaFoldDB" id="A0A7W5AUP5"/>
<proteinExistence type="predicted"/>
<comment type="caution">
    <text evidence="2">The sequence shown here is derived from an EMBL/GenBank/DDBJ whole genome shotgun (WGS) entry which is preliminary data.</text>
</comment>
<accession>A0A7W5AUP5</accession>
<feature type="domain" description="DUF7662" evidence="1">
    <location>
        <begin position="4"/>
        <end position="82"/>
    </location>
</feature>
<dbReference type="RefSeq" id="WP_183597890.1">
    <property type="nucleotide sequence ID" value="NZ_JACHXK010000002.1"/>
</dbReference>